<dbReference type="Pfam" id="PF04364">
    <property type="entry name" value="DNA_pol3_chi"/>
    <property type="match status" value="1"/>
</dbReference>
<dbReference type="NCBIfam" id="NF004347">
    <property type="entry name" value="PRK05728.1-4"/>
    <property type="match status" value="1"/>
</dbReference>
<dbReference type="GO" id="GO:0003887">
    <property type="term" value="F:DNA-directed DNA polymerase activity"/>
    <property type="evidence" value="ECO:0007669"/>
    <property type="project" value="InterPro"/>
</dbReference>
<proteinExistence type="predicted"/>
<dbReference type="PANTHER" id="PTHR38767">
    <property type="entry name" value="DNA POLYMERASE III SUBUNIT CHI"/>
    <property type="match status" value="1"/>
</dbReference>
<evidence type="ECO:0000313" key="2">
    <source>
        <dbReference type="Proteomes" id="UP000194639"/>
    </source>
</evidence>
<organism evidence="1 2">
    <name type="scientific">Acetobacter orientalis</name>
    <dbReference type="NCBI Taxonomy" id="146474"/>
    <lineage>
        <taxon>Bacteria</taxon>
        <taxon>Pseudomonadati</taxon>
        <taxon>Pseudomonadota</taxon>
        <taxon>Alphaproteobacteria</taxon>
        <taxon>Acetobacterales</taxon>
        <taxon>Acetobacteraceae</taxon>
        <taxon>Acetobacter</taxon>
    </lineage>
</organism>
<dbReference type="Gene3D" id="3.40.50.10110">
    <property type="entry name" value="DNA polymerase III subunit chi"/>
    <property type="match status" value="1"/>
</dbReference>
<dbReference type="AlphaFoldDB" id="A0A251ZYD4"/>
<dbReference type="GO" id="GO:0003677">
    <property type="term" value="F:DNA binding"/>
    <property type="evidence" value="ECO:0007669"/>
    <property type="project" value="InterPro"/>
</dbReference>
<dbReference type="SUPFAM" id="SSF102400">
    <property type="entry name" value="DNA polymerase III chi subunit"/>
    <property type="match status" value="1"/>
</dbReference>
<dbReference type="RefSeq" id="WP_086553168.1">
    <property type="nucleotide sequence ID" value="NZ_JOMO01000060.1"/>
</dbReference>
<dbReference type="PANTHER" id="PTHR38767:SF1">
    <property type="entry name" value="DNA POLYMERASE III SUBUNIT CHI"/>
    <property type="match status" value="1"/>
</dbReference>
<gene>
    <name evidence="1" type="ORF">HK12_12855</name>
</gene>
<name>A0A251ZYD4_9PROT</name>
<comment type="caution">
    <text evidence="1">The sequence shown here is derived from an EMBL/GenBank/DDBJ whole genome shotgun (WGS) entry which is preliminary data.</text>
</comment>
<dbReference type="InterPro" id="IPR007459">
    <property type="entry name" value="DNA_pol3_chi"/>
</dbReference>
<reference evidence="1 2" key="1">
    <citation type="submission" date="2014-06" db="EMBL/GenBank/DDBJ databases">
        <authorList>
            <person name="Ju J."/>
            <person name="Zhang J."/>
        </authorList>
    </citation>
    <scope>NUCLEOTIDE SEQUENCE [LARGE SCALE GENOMIC DNA]</scope>
    <source>
        <strain evidence="1">DmW_045</strain>
    </source>
</reference>
<evidence type="ECO:0000313" key="1">
    <source>
        <dbReference type="EMBL" id="OUI79677.1"/>
    </source>
</evidence>
<accession>A0A251ZYD4</accession>
<protein>
    <submittedName>
        <fullName evidence="1">DNA polymerase III subunit chi</fullName>
    </submittedName>
</protein>
<dbReference type="GO" id="GO:0006260">
    <property type="term" value="P:DNA replication"/>
    <property type="evidence" value="ECO:0007669"/>
    <property type="project" value="InterPro"/>
</dbReference>
<dbReference type="InterPro" id="IPR036768">
    <property type="entry name" value="PolIII_chi_sf"/>
</dbReference>
<dbReference type="EMBL" id="JOMO01000060">
    <property type="protein sequence ID" value="OUI79677.1"/>
    <property type="molecule type" value="Genomic_DNA"/>
</dbReference>
<dbReference type="Proteomes" id="UP000194639">
    <property type="component" value="Unassembled WGS sequence"/>
</dbReference>
<sequence length="148" mass="16944">MAQIGFYHLTRTTVADALPRLLSLTLANGQKAAIWCQNKTMLDDLDKLLWTITTPTWLPHGSSGILRPDLQPIWLSTEADAPNNATFLFLLENRTYENTPTFERVFDLFDGHDETAVAAARTRWSTQKAAGHELAYWRQEERGWKRAR</sequence>
<dbReference type="GO" id="GO:0032298">
    <property type="term" value="P:positive regulation of DNA-templated DNA replication initiation"/>
    <property type="evidence" value="ECO:0007669"/>
    <property type="project" value="TreeGrafter"/>
</dbReference>